<accession>A0A397AB22</accession>
<evidence type="ECO:0000256" key="1">
    <source>
        <dbReference type="SAM" id="MobiDB-lite"/>
    </source>
</evidence>
<evidence type="ECO:0008006" key="4">
    <source>
        <dbReference type="Google" id="ProtNLM"/>
    </source>
</evidence>
<proteinExistence type="predicted"/>
<comment type="caution">
    <text evidence="2">The sequence shown here is derived from an EMBL/GenBank/DDBJ whole genome shotgun (WGS) entry which is preliminary data.</text>
</comment>
<organism evidence="2 3">
    <name type="scientific">Aphanomyces astaci</name>
    <name type="common">Crayfish plague agent</name>
    <dbReference type="NCBI Taxonomy" id="112090"/>
    <lineage>
        <taxon>Eukaryota</taxon>
        <taxon>Sar</taxon>
        <taxon>Stramenopiles</taxon>
        <taxon>Oomycota</taxon>
        <taxon>Saprolegniomycetes</taxon>
        <taxon>Saprolegniales</taxon>
        <taxon>Verrucalvaceae</taxon>
        <taxon>Aphanomyces</taxon>
    </lineage>
</organism>
<reference evidence="2 3" key="1">
    <citation type="submission" date="2018-08" db="EMBL/GenBank/DDBJ databases">
        <title>Aphanomyces genome sequencing and annotation.</title>
        <authorList>
            <person name="Minardi D."/>
            <person name="Oidtmann B."/>
            <person name="Van Der Giezen M."/>
            <person name="Studholme D.J."/>
        </authorList>
    </citation>
    <scope>NUCLEOTIDE SEQUENCE [LARGE SCALE GENOMIC DNA]</scope>
    <source>
        <strain evidence="2 3">Yx</strain>
    </source>
</reference>
<sequence length="293" mass="30080">PLFKAWTALKPHRDTLVWSDRVGAVLQKIARRTKEAASFETGAVVGALAAVLAVASGTVVDKKQAAVAASLVTYLVRTGLQNSSGDAVAAALVPSISTLLTKKHAKLPRVVLDHLVTNAPALAGALLFDTLAALAIDDAAAADDFARAEVVRHLTALFKTKGAVPVSGLAATGPALQAALVDALGKVKGKRLKGVANCAQALLKARVDAKDESIDAIALAKELKALLVVQGGGGEEDKKEGGGAVSPVLKGMVAQMLQVLAGPNSSKNGDKKKSKAEKKRKRTEAAEAPTSQE</sequence>
<name>A0A397AB22_APHAT</name>
<dbReference type="Proteomes" id="UP000266239">
    <property type="component" value="Unassembled WGS sequence"/>
</dbReference>
<evidence type="ECO:0000313" key="3">
    <source>
        <dbReference type="Proteomes" id="UP000266239"/>
    </source>
</evidence>
<feature type="non-terminal residue" evidence="2">
    <location>
        <position position="1"/>
    </location>
</feature>
<dbReference type="AlphaFoldDB" id="A0A397AB22"/>
<evidence type="ECO:0000313" key="2">
    <source>
        <dbReference type="EMBL" id="RHY04990.1"/>
    </source>
</evidence>
<feature type="region of interest" description="Disordered" evidence="1">
    <location>
        <begin position="260"/>
        <end position="293"/>
    </location>
</feature>
<feature type="compositionally biased region" description="Basic residues" evidence="1">
    <location>
        <begin position="270"/>
        <end position="282"/>
    </location>
</feature>
<dbReference type="EMBL" id="QUTA01008040">
    <property type="protein sequence ID" value="RHY04990.1"/>
    <property type="molecule type" value="Genomic_DNA"/>
</dbReference>
<protein>
    <recommendedName>
        <fullName evidence="4">Ribosomal RNA-processing protein 12-like conserved domain-containing protein</fullName>
    </recommendedName>
</protein>
<gene>
    <name evidence="2" type="ORF">DYB25_010427</name>
</gene>